<keyword evidence="12" id="KW-1185">Reference proteome</keyword>
<dbReference type="Gene3D" id="2.60.300.12">
    <property type="entry name" value="HesB-like domain"/>
    <property type="match status" value="1"/>
</dbReference>
<dbReference type="GO" id="GO:0051537">
    <property type="term" value="F:2 iron, 2 sulfur cluster binding"/>
    <property type="evidence" value="ECO:0007669"/>
    <property type="project" value="TreeGrafter"/>
</dbReference>
<dbReference type="SUPFAM" id="SSF89360">
    <property type="entry name" value="HesB-like domain"/>
    <property type="match status" value="1"/>
</dbReference>
<dbReference type="Pfam" id="PF01521">
    <property type="entry name" value="Fe-S_biosyn"/>
    <property type="match status" value="1"/>
</dbReference>
<gene>
    <name evidence="11" type="ORF">SBAD_LOCUS4977</name>
</gene>
<comment type="subunit">
    <text evidence="9">Heterotetramer; forms a dimer of dimers with IBA57. Interacts with [2Fe-2S]-ISCA2 forming the heterodimer [2Fe- 2S]-ISCA2-IBA57 complex; [2Fe-2S] cluster binding is absolutely required to promote the complex formation.</text>
</comment>
<evidence type="ECO:0000256" key="7">
    <source>
        <dbReference type="ARBA" id="ARBA00073313"/>
    </source>
</evidence>
<evidence type="ECO:0000256" key="6">
    <source>
        <dbReference type="ARBA" id="ARBA00057540"/>
    </source>
</evidence>
<dbReference type="NCBIfam" id="TIGR00049">
    <property type="entry name" value="iron-sulfur cluster assembly accessory protein"/>
    <property type="match status" value="1"/>
</dbReference>
<reference evidence="11 12" key="2">
    <citation type="submission" date="2018-11" db="EMBL/GenBank/DDBJ databases">
        <authorList>
            <consortium name="Pathogen Informatics"/>
        </authorList>
    </citation>
    <scope>NUCLEOTIDE SEQUENCE [LARGE SCALE GENOMIC DNA]</scope>
</reference>
<evidence type="ECO:0000256" key="3">
    <source>
        <dbReference type="ARBA" id="ARBA00022723"/>
    </source>
</evidence>
<evidence type="ECO:0000256" key="9">
    <source>
        <dbReference type="ARBA" id="ARBA00093471"/>
    </source>
</evidence>
<dbReference type="InterPro" id="IPR016092">
    <property type="entry name" value="ATAP"/>
</dbReference>
<name>A0A183IMY0_9BILA</name>
<sequence length="150" mass="16755">MNRLFRVLQQSVSAVHEGRLLRRATQFGAEAKSRLVASSAELVLTENCVRRLHEVLAPDEYLRVMVDSGGCSGYEYKFEIVKQFDAVDDHVFSNKNARVVIDSTSLELMHGATLDFQNELIRSAFRIVKNPNASKGCSCGSSFALKDEQL</sequence>
<dbReference type="FunFam" id="2.60.300.12:FF:000006">
    <property type="entry name" value="Iron-sulfur cluster assembly 2 mitochondrial"/>
    <property type="match status" value="1"/>
</dbReference>
<dbReference type="GO" id="GO:0016226">
    <property type="term" value="P:iron-sulfur cluster assembly"/>
    <property type="evidence" value="ECO:0007669"/>
    <property type="project" value="InterPro"/>
</dbReference>
<proteinExistence type="inferred from homology"/>
<keyword evidence="4" id="KW-0408">Iron</keyword>
<accession>A0A183IMY0</accession>
<evidence type="ECO:0000256" key="5">
    <source>
        <dbReference type="ARBA" id="ARBA00023128"/>
    </source>
</evidence>
<feature type="domain" description="Core" evidence="10">
    <location>
        <begin position="41"/>
        <end position="140"/>
    </location>
</feature>
<evidence type="ECO:0000313" key="11">
    <source>
        <dbReference type="EMBL" id="VDP05906.1"/>
    </source>
</evidence>
<comment type="subcellular location">
    <subcellularLocation>
        <location evidence="1">Mitochondrion</location>
    </subcellularLocation>
</comment>
<dbReference type="Proteomes" id="UP000270296">
    <property type="component" value="Unassembled WGS sequence"/>
</dbReference>
<dbReference type="InterPro" id="IPR000361">
    <property type="entry name" value="ATAP_core_dom"/>
</dbReference>
<keyword evidence="5" id="KW-0496">Mitochondrion</keyword>
<dbReference type="GO" id="GO:0051539">
    <property type="term" value="F:4 iron, 4 sulfur cluster binding"/>
    <property type="evidence" value="ECO:0007669"/>
    <property type="project" value="TreeGrafter"/>
</dbReference>
<keyword evidence="3" id="KW-0479">Metal-binding</keyword>
<dbReference type="GO" id="GO:0005506">
    <property type="term" value="F:iron ion binding"/>
    <property type="evidence" value="ECO:0007669"/>
    <property type="project" value="TreeGrafter"/>
</dbReference>
<protein>
    <recommendedName>
        <fullName evidence="7">Iron-sulfur cluster assembly 2 homolog, mitochondrial</fullName>
    </recommendedName>
    <alternativeName>
        <fullName evidence="8">HESB-like domain-containing protein 1</fullName>
    </alternativeName>
</protein>
<organism evidence="13">
    <name type="scientific">Soboliphyme baturini</name>
    <dbReference type="NCBI Taxonomy" id="241478"/>
    <lineage>
        <taxon>Eukaryota</taxon>
        <taxon>Metazoa</taxon>
        <taxon>Ecdysozoa</taxon>
        <taxon>Nematoda</taxon>
        <taxon>Enoplea</taxon>
        <taxon>Dorylaimia</taxon>
        <taxon>Dioctophymatida</taxon>
        <taxon>Dioctophymatoidea</taxon>
        <taxon>Soboliphymatidae</taxon>
        <taxon>Soboliphyme</taxon>
    </lineage>
</organism>
<dbReference type="AlphaFoldDB" id="A0A183IMY0"/>
<evidence type="ECO:0000256" key="1">
    <source>
        <dbReference type="ARBA" id="ARBA00004173"/>
    </source>
</evidence>
<evidence type="ECO:0000256" key="4">
    <source>
        <dbReference type="ARBA" id="ARBA00023004"/>
    </source>
</evidence>
<evidence type="ECO:0000313" key="12">
    <source>
        <dbReference type="Proteomes" id="UP000270296"/>
    </source>
</evidence>
<comment type="function">
    <text evidence="6">Involved in the maturation of mitochondrial 4Fe-4S proteins functioning late in the iron-sulfur cluster assembly pathway. May be involved in the binding of an intermediate of Fe/S cluster assembly.</text>
</comment>
<evidence type="ECO:0000256" key="2">
    <source>
        <dbReference type="ARBA" id="ARBA00006718"/>
    </source>
</evidence>
<dbReference type="PANTHER" id="PTHR43011">
    <property type="entry name" value="IRON-SULFUR CLUSTER ASSEMBLY 2 HOMOLOG, MITOCHONDRIAL"/>
    <property type="match status" value="1"/>
</dbReference>
<evidence type="ECO:0000259" key="10">
    <source>
        <dbReference type="Pfam" id="PF01521"/>
    </source>
</evidence>
<dbReference type="InterPro" id="IPR035903">
    <property type="entry name" value="HesB-like_dom_sf"/>
</dbReference>
<reference evidence="13" key="1">
    <citation type="submission" date="2016-06" db="UniProtKB">
        <authorList>
            <consortium name="WormBaseParasite"/>
        </authorList>
    </citation>
    <scope>IDENTIFICATION</scope>
</reference>
<dbReference type="EMBL" id="UZAM01008668">
    <property type="protein sequence ID" value="VDP05906.1"/>
    <property type="molecule type" value="Genomic_DNA"/>
</dbReference>
<evidence type="ECO:0000256" key="8">
    <source>
        <dbReference type="ARBA" id="ARBA00077082"/>
    </source>
</evidence>
<dbReference type="GO" id="GO:0120510">
    <property type="term" value="C:mitochondrial [4Fe-4S] assembly complex"/>
    <property type="evidence" value="ECO:0007669"/>
    <property type="project" value="UniProtKB-ARBA"/>
</dbReference>
<dbReference type="PANTHER" id="PTHR43011:SF1">
    <property type="entry name" value="IRON-SULFUR CLUSTER ASSEMBLY 2 HOMOLOG, MITOCHONDRIAL"/>
    <property type="match status" value="1"/>
</dbReference>
<comment type="similarity">
    <text evidence="2">Belongs to the HesB/IscA family.</text>
</comment>
<dbReference type="WBParaSite" id="SBAD_0000517901-mRNA-1">
    <property type="protein sequence ID" value="SBAD_0000517901-mRNA-1"/>
    <property type="gene ID" value="SBAD_0000517901"/>
</dbReference>
<evidence type="ECO:0000313" key="13">
    <source>
        <dbReference type="WBParaSite" id="SBAD_0000517901-mRNA-1"/>
    </source>
</evidence>
<dbReference type="OrthoDB" id="1938621at2759"/>